<evidence type="ECO:0000313" key="1">
    <source>
        <dbReference type="EMBL" id="KAI5063847.1"/>
    </source>
</evidence>
<dbReference type="OrthoDB" id="40334at2759"/>
<sequence length="84" mass="9669">MRSLSKLALIYLLRRFGCKLCRHNAKELQKTVLIHLLRRFGCKLCRNNAKELQKIVPTLEAHNVCVVFVGIEKLGVEEFQQGGF</sequence>
<proteinExistence type="predicted"/>
<accession>A0A9D4Z7T7</accession>
<keyword evidence="2" id="KW-1185">Reference proteome</keyword>
<dbReference type="PANTHER" id="PTHR28630:SF3">
    <property type="entry name" value="PEROXIREDOXIN-LIKE 2C"/>
    <property type="match status" value="1"/>
</dbReference>
<gene>
    <name evidence="1" type="ORF">GOP47_0020517</name>
</gene>
<dbReference type="Proteomes" id="UP000886520">
    <property type="component" value="Chromosome 20"/>
</dbReference>
<dbReference type="PANTHER" id="PTHR28630">
    <property type="match status" value="1"/>
</dbReference>
<dbReference type="EMBL" id="JABFUD020000020">
    <property type="protein sequence ID" value="KAI5063847.1"/>
    <property type="molecule type" value="Genomic_DNA"/>
</dbReference>
<evidence type="ECO:0000313" key="2">
    <source>
        <dbReference type="Proteomes" id="UP000886520"/>
    </source>
</evidence>
<dbReference type="InterPro" id="IPR032801">
    <property type="entry name" value="PXL2A/B/C"/>
</dbReference>
<protein>
    <submittedName>
        <fullName evidence="1">Uncharacterized protein</fullName>
    </submittedName>
</protein>
<dbReference type="AlphaFoldDB" id="A0A9D4Z7T7"/>
<comment type="caution">
    <text evidence="1">The sequence shown here is derived from an EMBL/GenBank/DDBJ whole genome shotgun (WGS) entry which is preliminary data.</text>
</comment>
<reference evidence="1" key="1">
    <citation type="submission" date="2021-01" db="EMBL/GenBank/DDBJ databases">
        <title>Adiantum capillus-veneris genome.</title>
        <authorList>
            <person name="Fang Y."/>
            <person name="Liao Q."/>
        </authorList>
    </citation>
    <scope>NUCLEOTIDE SEQUENCE</scope>
    <source>
        <strain evidence="1">H3</strain>
        <tissue evidence="1">Leaf</tissue>
    </source>
</reference>
<organism evidence="1 2">
    <name type="scientific">Adiantum capillus-veneris</name>
    <name type="common">Maidenhair fern</name>
    <dbReference type="NCBI Taxonomy" id="13818"/>
    <lineage>
        <taxon>Eukaryota</taxon>
        <taxon>Viridiplantae</taxon>
        <taxon>Streptophyta</taxon>
        <taxon>Embryophyta</taxon>
        <taxon>Tracheophyta</taxon>
        <taxon>Polypodiopsida</taxon>
        <taxon>Polypodiidae</taxon>
        <taxon>Polypodiales</taxon>
        <taxon>Pteridineae</taxon>
        <taxon>Pteridaceae</taxon>
        <taxon>Vittarioideae</taxon>
        <taxon>Adiantum</taxon>
    </lineage>
</organism>
<name>A0A9D4Z7T7_ADICA</name>